<dbReference type="Proteomes" id="UP000610966">
    <property type="component" value="Unassembled WGS sequence"/>
</dbReference>
<dbReference type="EMBL" id="BOOG01000003">
    <property type="protein sequence ID" value="GIH67879.1"/>
    <property type="molecule type" value="Genomic_DNA"/>
</dbReference>
<evidence type="ECO:0000313" key="1">
    <source>
        <dbReference type="EMBL" id="GIH67879.1"/>
    </source>
</evidence>
<dbReference type="Gene3D" id="3.30.70.1520">
    <property type="entry name" value="Heterotetrameric sarcosine oxidase"/>
    <property type="match status" value="1"/>
</dbReference>
<keyword evidence="2" id="KW-1185">Reference proteome</keyword>
<accession>A0A8J3VWK1</accession>
<sequence length="210" mass="22198">MAERRNADRRSADRRSPLAGFAARFETASAGGALRLAEIPFLTQLNLRVDAKSPAAERIGRALGTTLPVEPGSAVRSGDLTVLWLGPDEWLVLGPDEGEAEIGAGGAGLRDRLVEAAGSADGHVSVVDVSAQRTTLVLAGARARDVLAHGCALDLHPRVFGPGRCAQTLLARAQVVLVARETDEFWVLCRSSFAGYVAEWLLDAAAEYVT</sequence>
<organism evidence="1 2">
    <name type="scientific">Sphaerimonospora thailandensis</name>
    <dbReference type="NCBI Taxonomy" id="795644"/>
    <lineage>
        <taxon>Bacteria</taxon>
        <taxon>Bacillati</taxon>
        <taxon>Actinomycetota</taxon>
        <taxon>Actinomycetes</taxon>
        <taxon>Streptosporangiales</taxon>
        <taxon>Streptosporangiaceae</taxon>
        <taxon>Sphaerimonospora</taxon>
    </lineage>
</organism>
<dbReference type="Pfam" id="PF04268">
    <property type="entry name" value="SoxG"/>
    <property type="match status" value="1"/>
</dbReference>
<reference evidence="1" key="1">
    <citation type="submission" date="2021-01" db="EMBL/GenBank/DDBJ databases">
        <title>Whole genome shotgun sequence of Sphaerimonospora thailandensis NBRC 107569.</title>
        <authorList>
            <person name="Komaki H."/>
            <person name="Tamura T."/>
        </authorList>
    </citation>
    <scope>NUCLEOTIDE SEQUENCE</scope>
    <source>
        <strain evidence="1">NBRC 107569</strain>
    </source>
</reference>
<name>A0A8J3VWK1_9ACTN</name>
<dbReference type="AlphaFoldDB" id="A0A8J3VWK1"/>
<dbReference type="RefSeq" id="WP_204009665.1">
    <property type="nucleotide sequence ID" value="NZ_BOOG01000003.1"/>
</dbReference>
<proteinExistence type="predicted"/>
<dbReference type="InterPro" id="IPR027266">
    <property type="entry name" value="TrmE/GcvT-like"/>
</dbReference>
<dbReference type="SUPFAM" id="SSF103025">
    <property type="entry name" value="Folate-binding domain"/>
    <property type="match status" value="1"/>
</dbReference>
<dbReference type="Gene3D" id="3.30.1360.120">
    <property type="entry name" value="Probable tRNA modification gtpase trme, domain 1"/>
    <property type="match status" value="1"/>
</dbReference>
<evidence type="ECO:0000313" key="2">
    <source>
        <dbReference type="Proteomes" id="UP000610966"/>
    </source>
</evidence>
<gene>
    <name evidence="1" type="primary">soxG</name>
    <name evidence="1" type="ORF">Mth01_01320</name>
</gene>
<protein>
    <submittedName>
        <fullName evidence="1">Sarcosine oxidase subunit gamma</fullName>
    </submittedName>
</protein>
<comment type="caution">
    <text evidence="1">The sequence shown here is derived from an EMBL/GenBank/DDBJ whole genome shotgun (WGS) entry which is preliminary data.</text>
</comment>
<dbReference type="InterPro" id="IPR007375">
    <property type="entry name" value="SoxG"/>
</dbReference>